<gene>
    <name evidence="1" type="ordered locus">cce_3273</name>
</gene>
<reference evidence="1 2" key="1">
    <citation type="journal article" date="2008" name="Proc. Natl. Acad. Sci. U.S.A.">
        <title>The genome of Cyanothece 51142, a unicellular diazotrophic cyanobacterium important in the marine nitrogen cycle.</title>
        <authorList>
            <person name="Welsh E.A."/>
            <person name="Liberton M."/>
            <person name="Stoeckel J."/>
            <person name="Loh T."/>
            <person name="Elvitigala T."/>
            <person name="Wang C."/>
            <person name="Wollam A."/>
            <person name="Fulton R.S."/>
            <person name="Clifton S.W."/>
            <person name="Jacobs J.M."/>
            <person name="Aurora R."/>
            <person name="Ghosh B.K."/>
            <person name="Sherman L.A."/>
            <person name="Smith R.D."/>
            <person name="Wilson R.K."/>
            <person name="Pakrasi H.B."/>
        </authorList>
    </citation>
    <scope>NUCLEOTIDE SEQUENCE [LARGE SCALE GENOMIC DNA]</scope>
    <source>
        <strain evidence="2">ATCC 51142 / BH68</strain>
    </source>
</reference>
<sequence>MYTEEAAEVQVDIAAISGLTSLLQGMTTISYQIRLF</sequence>
<proteinExistence type="predicted"/>
<accession>B1WY37</accession>
<evidence type="ECO:0000313" key="2">
    <source>
        <dbReference type="Proteomes" id="UP000001203"/>
    </source>
</evidence>
<dbReference type="KEGG" id="cyt:cce_3273"/>
<dbReference type="AlphaFoldDB" id="B1WY37"/>
<keyword evidence="2" id="KW-1185">Reference proteome</keyword>
<dbReference type="EMBL" id="CP000806">
    <property type="protein sequence ID" value="ACB52621.1"/>
    <property type="molecule type" value="Genomic_DNA"/>
</dbReference>
<organism evidence="1 2">
    <name type="scientific">Crocosphaera subtropica (strain ATCC 51142 / BH68)</name>
    <name type="common">Cyanothece sp. (strain ATCC 51142)</name>
    <dbReference type="NCBI Taxonomy" id="43989"/>
    <lineage>
        <taxon>Bacteria</taxon>
        <taxon>Bacillati</taxon>
        <taxon>Cyanobacteriota</taxon>
        <taxon>Cyanophyceae</taxon>
        <taxon>Oscillatoriophycideae</taxon>
        <taxon>Chroococcales</taxon>
        <taxon>Aphanothecaceae</taxon>
        <taxon>Crocosphaera</taxon>
        <taxon>Crocosphaera subtropica</taxon>
    </lineage>
</organism>
<dbReference type="Proteomes" id="UP000001203">
    <property type="component" value="Chromosome circular"/>
</dbReference>
<dbReference type="HOGENOM" id="CLU_3355706_0_0_3"/>
<name>B1WY37_CROS5</name>
<protein>
    <submittedName>
        <fullName evidence="1">Uncharacterized protein</fullName>
    </submittedName>
</protein>
<dbReference type="STRING" id="43989.cce_3273"/>
<evidence type="ECO:0000313" key="1">
    <source>
        <dbReference type="EMBL" id="ACB52621.1"/>
    </source>
</evidence>